<organism evidence="2 3">
    <name type="scientific">Solanum verrucosum</name>
    <dbReference type="NCBI Taxonomy" id="315347"/>
    <lineage>
        <taxon>Eukaryota</taxon>
        <taxon>Viridiplantae</taxon>
        <taxon>Streptophyta</taxon>
        <taxon>Embryophyta</taxon>
        <taxon>Tracheophyta</taxon>
        <taxon>Spermatophyta</taxon>
        <taxon>Magnoliopsida</taxon>
        <taxon>eudicotyledons</taxon>
        <taxon>Gunneridae</taxon>
        <taxon>Pentapetalae</taxon>
        <taxon>asterids</taxon>
        <taxon>lamiids</taxon>
        <taxon>Solanales</taxon>
        <taxon>Solanaceae</taxon>
        <taxon>Solanoideae</taxon>
        <taxon>Solaneae</taxon>
        <taxon>Solanum</taxon>
    </lineage>
</organism>
<feature type="signal peptide" evidence="1">
    <location>
        <begin position="1"/>
        <end position="18"/>
    </location>
</feature>
<evidence type="ECO:0000256" key="1">
    <source>
        <dbReference type="SAM" id="SignalP"/>
    </source>
</evidence>
<keyword evidence="3" id="KW-1185">Reference proteome</keyword>
<evidence type="ECO:0000313" key="3">
    <source>
        <dbReference type="Proteomes" id="UP001234989"/>
    </source>
</evidence>
<feature type="chain" id="PRO_5042283900" evidence="1">
    <location>
        <begin position="19"/>
        <end position="188"/>
    </location>
</feature>
<name>A0AAF0TT94_SOLVR</name>
<reference evidence="2" key="1">
    <citation type="submission" date="2023-08" db="EMBL/GenBank/DDBJ databases">
        <title>A de novo genome assembly of Solanum verrucosum Schlechtendal, a Mexican diploid species geographically isolated from the other diploid A-genome species in potato relatives.</title>
        <authorList>
            <person name="Hosaka K."/>
        </authorList>
    </citation>
    <scope>NUCLEOTIDE SEQUENCE</scope>
    <source>
        <tissue evidence="2">Young leaves</tissue>
    </source>
</reference>
<protein>
    <submittedName>
        <fullName evidence="2">Uncharacterized protein</fullName>
    </submittedName>
</protein>
<dbReference type="Pfam" id="PF08284">
    <property type="entry name" value="RVP_2"/>
    <property type="match status" value="1"/>
</dbReference>
<gene>
    <name evidence="2" type="ORF">MTR67_025642</name>
</gene>
<keyword evidence="1" id="KW-0732">Signal</keyword>
<dbReference type="Proteomes" id="UP001234989">
    <property type="component" value="Chromosome 6"/>
</dbReference>
<evidence type="ECO:0000313" key="2">
    <source>
        <dbReference type="EMBL" id="WMV32257.1"/>
    </source>
</evidence>
<dbReference type="AlphaFoldDB" id="A0AAF0TT94"/>
<sequence>MGPIIWVTAVVLIQKVLVSRHIQPVRFNQPFPLLWMTILGSPSSLRLRVAKGPPIPQWESLHLIEYASLVTWIDFVILDMVNFDVILDMTWLSPYHIVSNYNSKTTTLEILSRDKLEWEGLYRPKPLNIISYIRVRRLVGTCCLAYLAHLQNVSAEFPSAESIPIVSDFLGVSYDFADMPLDRNIDFA</sequence>
<proteinExistence type="predicted"/>
<dbReference type="EMBL" id="CP133617">
    <property type="protein sequence ID" value="WMV32257.1"/>
    <property type="molecule type" value="Genomic_DNA"/>
</dbReference>
<accession>A0AAF0TT94</accession>